<dbReference type="GO" id="GO:0012505">
    <property type="term" value="C:endomembrane system"/>
    <property type="evidence" value="ECO:0007669"/>
    <property type="project" value="TreeGrafter"/>
</dbReference>
<dbReference type="Proteomes" id="UP000693970">
    <property type="component" value="Unassembled WGS sequence"/>
</dbReference>
<dbReference type="GO" id="GO:0016020">
    <property type="term" value="C:membrane"/>
    <property type="evidence" value="ECO:0007669"/>
    <property type="project" value="TreeGrafter"/>
</dbReference>
<feature type="transmembrane region" description="Helical" evidence="1">
    <location>
        <begin position="12"/>
        <end position="34"/>
    </location>
</feature>
<reference evidence="3" key="2">
    <citation type="submission" date="2021-04" db="EMBL/GenBank/DDBJ databases">
        <authorList>
            <person name="Podell S."/>
        </authorList>
    </citation>
    <scope>NUCLEOTIDE SEQUENCE</scope>
    <source>
        <strain evidence="3">Hildebrandi</strain>
    </source>
</reference>
<keyword evidence="1" id="KW-0472">Membrane</keyword>
<evidence type="ECO:0000259" key="2">
    <source>
        <dbReference type="SMART" id="SM01117"/>
    </source>
</evidence>
<dbReference type="OrthoDB" id="547796at2759"/>
<protein>
    <submittedName>
        <fullName evidence="3">Cytochrome b5-like heme/steroid binding domain containing protein</fullName>
    </submittedName>
</protein>
<dbReference type="InterPro" id="IPR050577">
    <property type="entry name" value="MAPR/NEUFC/NENF-like"/>
</dbReference>
<dbReference type="AlphaFoldDB" id="A0A9K3L7V6"/>
<keyword evidence="4" id="KW-1185">Reference proteome</keyword>
<dbReference type="Pfam" id="PF00173">
    <property type="entry name" value="Cyt-b5"/>
    <property type="match status" value="1"/>
</dbReference>
<evidence type="ECO:0000313" key="3">
    <source>
        <dbReference type="EMBL" id="KAG7356391.1"/>
    </source>
</evidence>
<evidence type="ECO:0000313" key="4">
    <source>
        <dbReference type="Proteomes" id="UP000693970"/>
    </source>
</evidence>
<name>A0A9K3L7V6_9STRA</name>
<sequence length="220" mass="25097">MKWIWHFVVAPLLSITIVGIFQRNAINLFLMGFFRDLGRIKARNRRMQENPNAVAISTWDILLKRDDPLVGVDFSQDDASGDAVVFTLQELEEFGNGMDGNPIYLSVFGRVYDVTEGEKYYGEDGSYSMFAGKDVTRALCLGCKTPECLVRSTEGLTEKQLDEGKRWLSFFQLHDKYPYIGRLERLDSEAWLDSLVEDSLLDAEKKKQEGNGNPEQPIMH</sequence>
<comment type="caution">
    <text evidence="3">The sequence shown here is derived from an EMBL/GenBank/DDBJ whole genome shotgun (WGS) entry which is preliminary data.</text>
</comment>
<dbReference type="EMBL" id="JAGRRH010000015">
    <property type="protein sequence ID" value="KAG7356391.1"/>
    <property type="molecule type" value="Genomic_DNA"/>
</dbReference>
<dbReference type="PANTHER" id="PTHR10281">
    <property type="entry name" value="MEMBRANE-ASSOCIATED PROGESTERONE RECEPTOR COMPONENT-RELATED"/>
    <property type="match status" value="1"/>
</dbReference>
<keyword evidence="1" id="KW-1133">Transmembrane helix</keyword>
<proteinExistence type="predicted"/>
<dbReference type="SMART" id="SM01117">
    <property type="entry name" value="Cyt-b5"/>
    <property type="match status" value="1"/>
</dbReference>
<organism evidence="3 4">
    <name type="scientific">Nitzschia inconspicua</name>
    <dbReference type="NCBI Taxonomy" id="303405"/>
    <lineage>
        <taxon>Eukaryota</taxon>
        <taxon>Sar</taxon>
        <taxon>Stramenopiles</taxon>
        <taxon>Ochrophyta</taxon>
        <taxon>Bacillariophyta</taxon>
        <taxon>Bacillariophyceae</taxon>
        <taxon>Bacillariophycidae</taxon>
        <taxon>Bacillariales</taxon>
        <taxon>Bacillariaceae</taxon>
        <taxon>Nitzschia</taxon>
    </lineage>
</organism>
<dbReference type="InterPro" id="IPR001199">
    <property type="entry name" value="Cyt_B5-like_heme/steroid-bd"/>
</dbReference>
<feature type="domain" description="Cytochrome b5 heme-binding" evidence="2">
    <location>
        <begin position="86"/>
        <end position="184"/>
    </location>
</feature>
<keyword evidence="1" id="KW-0812">Transmembrane</keyword>
<dbReference type="PANTHER" id="PTHR10281:SF76">
    <property type="entry name" value="CALCUTTA CUP-RELATED"/>
    <property type="match status" value="1"/>
</dbReference>
<reference evidence="3" key="1">
    <citation type="journal article" date="2021" name="Sci. Rep.">
        <title>Diploid genomic architecture of Nitzschia inconspicua, an elite biomass production diatom.</title>
        <authorList>
            <person name="Oliver A."/>
            <person name="Podell S."/>
            <person name="Pinowska A."/>
            <person name="Traller J.C."/>
            <person name="Smith S.R."/>
            <person name="McClure R."/>
            <person name="Beliaev A."/>
            <person name="Bohutskyi P."/>
            <person name="Hill E.A."/>
            <person name="Rabines A."/>
            <person name="Zheng H."/>
            <person name="Allen L.Z."/>
            <person name="Kuo A."/>
            <person name="Grigoriev I.V."/>
            <person name="Allen A.E."/>
            <person name="Hazlebeck D."/>
            <person name="Allen E.E."/>
        </authorList>
    </citation>
    <scope>NUCLEOTIDE SEQUENCE</scope>
    <source>
        <strain evidence="3">Hildebrandi</strain>
    </source>
</reference>
<gene>
    <name evidence="3" type="ORF">IV203_001077</name>
</gene>
<accession>A0A9K3L7V6</accession>
<evidence type="ECO:0000256" key="1">
    <source>
        <dbReference type="SAM" id="Phobius"/>
    </source>
</evidence>